<dbReference type="EMBL" id="VTEV01000005">
    <property type="protein sequence ID" value="TYS67867.1"/>
    <property type="molecule type" value="Genomic_DNA"/>
</dbReference>
<sequence>MQPLIIDLKGKKVVIAGGGRIAARKAKVLDAEQADITFIAPEFSEEVRELSALRGYRLIERGAEVGDFAQVFLAILATNNREVNAALVRGLHESQLACVVDESGEGNVTFPATVRRGNLQIAVTSNGSSPKLTRKLKKELEEQFDFSWISYTEFLSEYREVVKRLPLSFEEKGELLWGILEDRYRLDVEARGEKLEELLRLKERLIS</sequence>
<keyword evidence="5" id="KW-0627">Porphyrin biosynthesis</keyword>
<evidence type="ECO:0000313" key="8">
    <source>
        <dbReference type="EMBL" id="TYS67867.1"/>
    </source>
</evidence>
<dbReference type="Pfam" id="PF13241">
    <property type="entry name" value="NAD_binding_7"/>
    <property type="match status" value="1"/>
</dbReference>
<dbReference type="InterPro" id="IPR036291">
    <property type="entry name" value="NAD(P)-bd_dom_sf"/>
</dbReference>
<evidence type="ECO:0000256" key="3">
    <source>
        <dbReference type="ARBA" id="ARBA00023002"/>
    </source>
</evidence>
<comment type="caution">
    <text evidence="8">The sequence shown here is derived from an EMBL/GenBank/DDBJ whole genome shotgun (WGS) entry which is preliminary data.</text>
</comment>
<feature type="domain" description="Siroheme synthase central" evidence="7">
    <location>
        <begin position="116"/>
        <end position="143"/>
    </location>
</feature>
<dbReference type="EC" id="1.3.1.76" evidence="2"/>
<evidence type="ECO:0000313" key="9">
    <source>
        <dbReference type="Proteomes" id="UP000322524"/>
    </source>
</evidence>
<evidence type="ECO:0000256" key="5">
    <source>
        <dbReference type="ARBA" id="ARBA00023244"/>
    </source>
</evidence>
<dbReference type="UniPathway" id="UPA00262">
    <property type="reaction ID" value="UER00222"/>
</dbReference>
<comment type="pathway">
    <text evidence="1">Porphyrin-containing compound metabolism; siroheme biosynthesis; sirohydrochlorin from precorrin-2: step 1/1.</text>
</comment>
<dbReference type="Pfam" id="PF22440">
    <property type="entry name" value="SirC_C"/>
    <property type="match status" value="1"/>
</dbReference>
<evidence type="ECO:0000256" key="2">
    <source>
        <dbReference type="ARBA" id="ARBA00012400"/>
    </source>
</evidence>
<dbReference type="OrthoDB" id="9773765at2"/>
<dbReference type="Proteomes" id="UP000322524">
    <property type="component" value="Unassembled WGS sequence"/>
</dbReference>
<dbReference type="InterPro" id="IPR042518">
    <property type="entry name" value="SirC_C"/>
</dbReference>
<dbReference type="GO" id="GO:0043115">
    <property type="term" value="F:precorrin-2 dehydrogenase activity"/>
    <property type="evidence" value="ECO:0007669"/>
    <property type="project" value="UniProtKB-EC"/>
</dbReference>
<dbReference type="SUPFAM" id="SSF75615">
    <property type="entry name" value="Siroheme synthase middle domains-like"/>
    <property type="match status" value="1"/>
</dbReference>
<dbReference type="RefSeq" id="WP_148988975.1">
    <property type="nucleotide sequence ID" value="NZ_VTEV01000005.1"/>
</dbReference>
<evidence type="ECO:0000256" key="1">
    <source>
        <dbReference type="ARBA" id="ARBA00005010"/>
    </source>
</evidence>
<gene>
    <name evidence="8" type="ORF">FZC76_15025</name>
</gene>
<protein>
    <recommendedName>
        <fullName evidence="2">precorrin-2 dehydrogenase</fullName>
        <ecNumber evidence="2">1.3.1.76</ecNumber>
    </recommendedName>
</protein>
<keyword evidence="4" id="KW-0520">NAD</keyword>
<evidence type="ECO:0000259" key="7">
    <source>
        <dbReference type="Pfam" id="PF14824"/>
    </source>
</evidence>
<dbReference type="Gene3D" id="1.10.8.610">
    <property type="entry name" value="SirC, precorrin-2 dehydrogenase, C-terminal helical domain-like"/>
    <property type="match status" value="1"/>
</dbReference>
<accession>A0A5D4SWQ0</accession>
<reference evidence="8 9" key="1">
    <citation type="submission" date="2019-08" db="EMBL/GenBank/DDBJ databases">
        <title>Bacillus genomes from the desert of Cuatro Cienegas, Coahuila.</title>
        <authorList>
            <person name="Olmedo-Alvarez G."/>
        </authorList>
    </citation>
    <scope>NUCLEOTIDE SEQUENCE [LARGE SCALE GENOMIC DNA]</scope>
    <source>
        <strain evidence="8 9">CH28_1T</strain>
    </source>
</reference>
<dbReference type="InterPro" id="IPR006367">
    <property type="entry name" value="Sirohaem_synthase_N"/>
</dbReference>
<dbReference type="NCBIfam" id="TIGR01470">
    <property type="entry name" value="cysG_Nterm"/>
    <property type="match status" value="1"/>
</dbReference>
<evidence type="ECO:0000256" key="6">
    <source>
        <dbReference type="ARBA" id="ARBA00047561"/>
    </source>
</evidence>
<dbReference type="AlphaFoldDB" id="A0A5D4SWQ0"/>
<dbReference type="GO" id="GO:0019354">
    <property type="term" value="P:siroheme biosynthetic process"/>
    <property type="evidence" value="ECO:0007669"/>
    <property type="project" value="UniProtKB-UniPathway"/>
</dbReference>
<dbReference type="PANTHER" id="PTHR35330">
    <property type="entry name" value="SIROHEME BIOSYNTHESIS PROTEIN MET8"/>
    <property type="match status" value="1"/>
</dbReference>
<evidence type="ECO:0000256" key="4">
    <source>
        <dbReference type="ARBA" id="ARBA00023027"/>
    </source>
</evidence>
<dbReference type="Gene3D" id="3.40.50.720">
    <property type="entry name" value="NAD(P)-binding Rossmann-like Domain"/>
    <property type="match status" value="1"/>
</dbReference>
<keyword evidence="3" id="KW-0560">Oxidoreductase</keyword>
<dbReference type="GO" id="GO:0004325">
    <property type="term" value="F:ferrochelatase activity"/>
    <property type="evidence" value="ECO:0007669"/>
    <property type="project" value="InterPro"/>
</dbReference>
<proteinExistence type="predicted"/>
<dbReference type="SUPFAM" id="SSF51735">
    <property type="entry name" value="NAD(P)-binding Rossmann-fold domains"/>
    <property type="match status" value="1"/>
</dbReference>
<dbReference type="InterPro" id="IPR028281">
    <property type="entry name" value="Sirohaem_synthase_central"/>
</dbReference>
<organism evidence="8 9">
    <name type="scientific">Sutcliffiella horikoshii</name>
    <dbReference type="NCBI Taxonomy" id="79883"/>
    <lineage>
        <taxon>Bacteria</taxon>
        <taxon>Bacillati</taxon>
        <taxon>Bacillota</taxon>
        <taxon>Bacilli</taxon>
        <taxon>Bacillales</taxon>
        <taxon>Bacillaceae</taxon>
        <taxon>Sutcliffiella</taxon>
    </lineage>
</organism>
<dbReference type="InterPro" id="IPR028161">
    <property type="entry name" value="Met8-like"/>
</dbReference>
<dbReference type="PANTHER" id="PTHR35330:SF1">
    <property type="entry name" value="SIROHEME BIOSYNTHESIS PROTEIN MET8"/>
    <property type="match status" value="1"/>
</dbReference>
<dbReference type="STRING" id="79883.GCA_001636495_00162"/>
<dbReference type="Pfam" id="PF14824">
    <property type="entry name" value="Sirohm_synth_M"/>
    <property type="match status" value="1"/>
</dbReference>
<name>A0A5D4SWQ0_9BACI</name>
<comment type="catalytic activity">
    <reaction evidence="6">
        <text>precorrin-2 + NAD(+) = sirohydrochlorin + NADH + 2 H(+)</text>
        <dbReference type="Rhea" id="RHEA:15613"/>
        <dbReference type="ChEBI" id="CHEBI:15378"/>
        <dbReference type="ChEBI" id="CHEBI:57540"/>
        <dbReference type="ChEBI" id="CHEBI:57945"/>
        <dbReference type="ChEBI" id="CHEBI:58351"/>
        <dbReference type="ChEBI" id="CHEBI:58827"/>
        <dbReference type="EC" id="1.3.1.76"/>
    </reaction>
</comment>